<reference evidence="4" key="1">
    <citation type="submission" date="2014-11" db="EMBL/GenBank/DDBJ databases">
        <authorList>
            <person name="Otto D Thomas"/>
            <person name="Naeem Raeece"/>
        </authorList>
    </citation>
    <scope>NUCLEOTIDE SEQUENCE</scope>
</reference>
<feature type="chain" id="PRO_5005192162" evidence="3">
    <location>
        <begin position="20"/>
        <end position="384"/>
    </location>
</feature>
<organism evidence="4">
    <name type="scientific">Chromera velia CCMP2878</name>
    <dbReference type="NCBI Taxonomy" id="1169474"/>
    <lineage>
        <taxon>Eukaryota</taxon>
        <taxon>Sar</taxon>
        <taxon>Alveolata</taxon>
        <taxon>Colpodellida</taxon>
        <taxon>Chromeraceae</taxon>
        <taxon>Chromera</taxon>
    </lineage>
</organism>
<name>A0A0G4HMI9_9ALVE</name>
<sequence>MRLFLLAVALFSSLTVCVGRDFPEHFTGTRHSKTLTSTRTETAMTGLEGQDESPPMSSVLSHARGRGEEEAKEVDEEILSDTFDEDQTPPETSFKGGSGFSSGGGYSSGGSSWGGSSSSSSYHAVLHANSFLLLMHVAIRSGGYSSDSYHFYSDRRGGGKPADLGTWFLALGIGFGAVLLGLLISWGLNVWINRQIASEGGYSEEVTAEQRADYRAFCRQSEPWVREASGWWTLTSQELSGPWKGNYREDGRSHDCFYNLELSPLPDSEGLHAITGRHGDSDGGGTLSGVANLRSGRMYWIEKYEGTILETAVRVTMDTAASAKFKAKAVNGLRIVGSIFSEGMAARGQAQQPTVNVVIQESIIQVQHQTFGDNSAQAPRPSLG</sequence>
<evidence type="ECO:0000256" key="3">
    <source>
        <dbReference type="SAM" id="SignalP"/>
    </source>
</evidence>
<accession>A0A0G4HMI9</accession>
<keyword evidence="2" id="KW-0812">Transmembrane</keyword>
<evidence type="ECO:0000313" key="4">
    <source>
        <dbReference type="EMBL" id="CEM45510.1"/>
    </source>
</evidence>
<keyword evidence="2" id="KW-1133">Transmembrane helix</keyword>
<feature type="region of interest" description="Disordered" evidence="1">
    <location>
        <begin position="45"/>
        <end position="101"/>
    </location>
</feature>
<evidence type="ECO:0000256" key="2">
    <source>
        <dbReference type="SAM" id="Phobius"/>
    </source>
</evidence>
<dbReference type="AlphaFoldDB" id="A0A0G4HMI9"/>
<keyword evidence="3" id="KW-0732">Signal</keyword>
<feature type="compositionally biased region" description="Acidic residues" evidence="1">
    <location>
        <begin position="70"/>
        <end position="88"/>
    </location>
</feature>
<proteinExistence type="predicted"/>
<feature type="transmembrane region" description="Helical" evidence="2">
    <location>
        <begin position="164"/>
        <end position="188"/>
    </location>
</feature>
<gene>
    <name evidence="4" type="ORF">Cvel_29284.t2.CR2</name>
</gene>
<feature type="signal peptide" evidence="3">
    <location>
        <begin position="1"/>
        <end position="19"/>
    </location>
</feature>
<protein>
    <submittedName>
        <fullName evidence="4">Uncharacterized protein</fullName>
    </submittedName>
</protein>
<dbReference type="EMBL" id="CDMZ01003207">
    <property type="protein sequence ID" value="CEM45510.1"/>
    <property type="molecule type" value="Genomic_DNA"/>
</dbReference>
<evidence type="ECO:0000256" key="1">
    <source>
        <dbReference type="SAM" id="MobiDB-lite"/>
    </source>
</evidence>
<keyword evidence="2" id="KW-0472">Membrane</keyword>
<dbReference type="VEuPathDB" id="CryptoDB:Cvel_29284"/>